<dbReference type="InterPro" id="IPR003107">
    <property type="entry name" value="HAT"/>
</dbReference>
<reference evidence="6" key="1">
    <citation type="submission" date="2021-02" db="EMBL/GenBank/DDBJ databases">
        <authorList>
            <person name="Nowell W R."/>
        </authorList>
    </citation>
    <scope>NUCLEOTIDE SEQUENCE</scope>
</reference>
<feature type="region of interest" description="Disordered" evidence="4">
    <location>
        <begin position="1"/>
        <end position="60"/>
    </location>
</feature>
<dbReference type="AlphaFoldDB" id="A0A819ZAA1"/>
<dbReference type="InterPro" id="IPR011990">
    <property type="entry name" value="TPR-like_helical_dom_sf"/>
</dbReference>
<gene>
    <name evidence="6" type="ORF">UXM345_LOCUS25666</name>
</gene>
<evidence type="ECO:0000256" key="4">
    <source>
        <dbReference type="SAM" id="MobiDB-lite"/>
    </source>
</evidence>
<dbReference type="Gene3D" id="1.25.40.1040">
    <property type="match status" value="1"/>
</dbReference>
<dbReference type="PANTHER" id="PTHR19980:SF0">
    <property type="entry name" value="CLEAVAGE STIMULATION FACTOR SUBUNIT 3"/>
    <property type="match status" value="1"/>
</dbReference>
<feature type="non-terminal residue" evidence="6">
    <location>
        <position position="1"/>
    </location>
</feature>
<evidence type="ECO:0000313" key="7">
    <source>
        <dbReference type="Proteomes" id="UP000663842"/>
    </source>
</evidence>
<dbReference type="EMBL" id="CAJOBF010005005">
    <property type="protein sequence ID" value="CAF4160535.1"/>
    <property type="molecule type" value="Genomic_DNA"/>
</dbReference>
<dbReference type="GO" id="GO:0005634">
    <property type="term" value="C:nucleus"/>
    <property type="evidence" value="ECO:0007669"/>
    <property type="project" value="UniProtKB-SubCell"/>
</dbReference>
<dbReference type="InterPro" id="IPR008847">
    <property type="entry name" value="Suf"/>
</dbReference>
<proteinExistence type="predicted"/>
<dbReference type="GO" id="GO:0003729">
    <property type="term" value="F:mRNA binding"/>
    <property type="evidence" value="ECO:0007669"/>
    <property type="project" value="TreeGrafter"/>
</dbReference>
<feature type="domain" description="Suppressor of forked" evidence="5">
    <location>
        <begin position="170"/>
        <end position="449"/>
    </location>
</feature>
<dbReference type="InterPro" id="IPR045243">
    <property type="entry name" value="Rna14-like"/>
</dbReference>
<accession>A0A819ZAA1</accession>
<feature type="region of interest" description="Disordered" evidence="4">
    <location>
        <begin position="72"/>
        <end position="94"/>
    </location>
</feature>
<dbReference type="SUPFAM" id="SSF48452">
    <property type="entry name" value="TPR-like"/>
    <property type="match status" value="1"/>
</dbReference>
<dbReference type="Pfam" id="PF05843">
    <property type="entry name" value="Suf"/>
    <property type="match status" value="1"/>
</dbReference>
<feature type="compositionally biased region" description="Polar residues" evidence="4">
    <location>
        <begin position="51"/>
        <end position="60"/>
    </location>
</feature>
<keyword evidence="2" id="KW-0677">Repeat</keyword>
<sequence>HQMHVPETITVGPNRSAAPRLYHDDDRLPVRMEVPNTIRLAGHTDTETSHGTDNSTSNDQNRLSDLIAQQSTFHSSDNDPLSDDDYTTIDKPDHSQPYQSIKLAESWHMESFTEIDDKQVLNKLQLLQNRITRIERTLERRDFRDRFAYTFMIGYILLQALFSDLTRNEKIQQARRILNENKHSLDAWSILIQDAQDKKIAEAREFYESLVTQFPTCGKFWKLYIESEMKGRNYEKVEKLFQRCLIKVLNIDLWKCYLNYVRDTKGKLSSFREKMVQAYDFALEKIGMDVYSYTIWNDYITFLKSVEAVGSFDENKKITAVRKVYQKGIMTPMTNVELLWKDYCTYEMGINPILAKKIIEERSREFSNVKRVTKEFETLARAIDRNIPCVPPSVPQSADEIKQVTAWRKFIFWERSNPLKTEDPLLVARRVVLAYEQCLLCLGFHSDLW</sequence>
<evidence type="ECO:0000259" key="5">
    <source>
        <dbReference type="Pfam" id="PF05843"/>
    </source>
</evidence>
<evidence type="ECO:0000256" key="3">
    <source>
        <dbReference type="ARBA" id="ARBA00023242"/>
    </source>
</evidence>
<name>A0A819ZAA1_9BILA</name>
<dbReference type="SMART" id="SM00386">
    <property type="entry name" value="HAT"/>
    <property type="match status" value="5"/>
</dbReference>
<dbReference type="Proteomes" id="UP000663842">
    <property type="component" value="Unassembled WGS sequence"/>
</dbReference>
<protein>
    <recommendedName>
        <fullName evidence="5">Suppressor of forked domain-containing protein</fullName>
    </recommendedName>
</protein>
<evidence type="ECO:0000256" key="1">
    <source>
        <dbReference type="ARBA" id="ARBA00004123"/>
    </source>
</evidence>
<evidence type="ECO:0000256" key="2">
    <source>
        <dbReference type="ARBA" id="ARBA00022737"/>
    </source>
</evidence>
<comment type="subcellular location">
    <subcellularLocation>
        <location evidence="1">Nucleus</location>
    </subcellularLocation>
</comment>
<comment type="caution">
    <text evidence="6">The sequence shown here is derived from an EMBL/GenBank/DDBJ whole genome shotgun (WGS) entry which is preliminary data.</text>
</comment>
<feature type="compositionally biased region" description="Basic and acidic residues" evidence="4">
    <location>
        <begin position="21"/>
        <end position="30"/>
    </location>
</feature>
<evidence type="ECO:0000313" key="6">
    <source>
        <dbReference type="EMBL" id="CAF4160535.1"/>
    </source>
</evidence>
<dbReference type="GO" id="GO:0031124">
    <property type="term" value="P:mRNA 3'-end processing"/>
    <property type="evidence" value="ECO:0007669"/>
    <property type="project" value="InterPro"/>
</dbReference>
<keyword evidence="3" id="KW-0539">Nucleus</keyword>
<organism evidence="6 7">
    <name type="scientific">Rotaria magnacalcarata</name>
    <dbReference type="NCBI Taxonomy" id="392030"/>
    <lineage>
        <taxon>Eukaryota</taxon>
        <taxon>Metazoa</taxon>
        <taxon>Spiralia</taxon>
        <taxon>Gnathifera</taxon>
        <taxon>Rotifera</taxon>
        <taxon>Eurotatoria</taxon>
        <taxon>Bdelloidea</taxon>
        <taxon>Philodinida</taxon>
        <taxon>Philodinidae</taxon>
        <taxon>Rotaria</taxon>
    </lineage>
</organism>
<dbReference type="PANTHER" id="PTHR19980">
    <property type="entry name" value="RNA CLEAVAGE STIMULATION FACTOR"/>
    <property type="match status" value="1"/>
</dbReference>